<dbReference type="InterPro" id="IPR036318">
    <property type="entry name" value="FAD-bd_PCMH-like_sf"/>
</dbReference>
<feature type="domain" description="CNNM transmembrane" evidence="13">
    <location>
        <begin position="1"/>
        <end position="201"/>
    </location>
</feature>
<dbReference type="PANTHER" id="PTHR43099:SF2">
    <property type="entry name" value="UPF0053 PROTEIN YRKA"/>
    <property type="match status" value="1"/>
</dbReference>
<comment type="caution">
    <text evidence="14">The sequence shown here is derived from an EMBL/GenBank/DDBJ whole genome shotgun (WGS) entry which is preliminary data.</text>
</comment>
<name>A0ABV2M311_9FIRM</name>
<dbReference type="EMBL" id="JBEPMJ010000015">
    <property type="protein sequence ID" value="MET3750855.1"/>
    <property type="molecule type" value="Genomic_DNA"/>
</dbReference>
<dbReference type="InterPro" id="IPR005170">
    <property type="entry name" value="Transptr-assoc_dom"/>
</dbReference>
<feature type="transmembrane region" description="Helical" evidence="11">
    <location>
        <begin position="103"/>
        <end position="123"/>
    </location>
</feature>
<comment type="similarity">
    <text evidence="2">Belongs to the UPF0053 family.</text>
</comment>
<evidence type="ECO:0000256" key="7">
    <source>
        <dbReference type="ARBA" id="ARBA00023122"/>
    </source>
</evidence>
<reference evidence="14 15" key="1">
    <citation type="submission" date="2024-06" db="EMBL/GenBank/DDBJ databases">
        <title>Genomic Encyclopedia of Type Strains, Phase IV (KMG-IV): sequencing the most valuable type-strain genomes for metagenomic binning, comparative biology and taxonomic classification.</title>
        <authorList>
            <person name="Goeker M."/>
        </authorList>
    </citation>
    <scope>NUCLEOTIDE SEQUENCE [LARGE SCALE GENOMIC DNA]</scope>
    <source>
        <strain evidence="14 15">DSM 29492</strain>
    </source>
</reference>
<organism evidence="14 15">
    <name type="scientific">Blautia caecimuris</name>
    <dbReference type="NCBI Taxonomy" id="1796615"/>
    <lineage>
        <taxon>Bacteria</taxon>
        <taxon>Bacillati</taxon>
        <taxon>Bacillota</taxon>
        <taxon>Clostridia</taxon>
        <taxon>Lachnospirales</taxon>
        <taxon>Lachnospiraceae</taxon>
        <taxon>Blautia</taxon>
    </lineage>
</organism>
<accession>A0ABV2M311</accession>
<keyword evidence="6 10" id="KW-1133">Transmembrane helix</keyword>
<evidence type="ECO:0000313" key="14">
    <source>
        <dbReference type="EMBL" id="MET3750855.1"/>
    </source>
</evidence>
<evidence type="ECO:0000256" key="2">
    <source>
        <dbReference type="ARBA" id="ARBA00006337"/>
    </source>
</evidence>
<dbReference type="InterPro" id="IPR016169">
    <property type="entry name" value="FAD-bd_PCMH_sub2"/>
</dbReference>
<dbReference type="PROSITE" id="PS51371">
    <property type="entry name" value="CBS"/>
    <property type="match status" value="1"/>
</dbReference>
<dbReference type="Pfam" id="PF01595">
    <property type="entry name" value="CNNM"/>
    <property type="match status" value="1"/>
</dbReference>
<dbReference type="CDD" id="cd04590">
    <property type="entry name" value="CBS_pair_CorC_HlyC_assoc"/>
    <property type="match status" value="1"/>
</dbReference>
<protein>
    <submittedName>
        <fullName evidence="14">Hemolysin</fullName>
    </submittedName>
</protein>
<keyword evidence="8 10" id="KW-0472">Membrane</keyword>
<keyword evidence="5" id="KW-0677">Repeat</keyword>
<dbReference type="InterPro" id="IPR046342">
    <property type="entry name" value="CBS_dom_sf"/>
</dbReference>
<keyword evidence="7 9" id="KW-0129">CBS domain</keyword>
<dbReference type="PANTHER" id="PTHR43099">
    <property type="entry name" value="UPF0053 PROTEIN YRKA"/>
    <property type="match status" value="1"/>
</dbReference>
<evidence type="ECO:0000256" key="8">
    <source>
        <dbReference type="ARBA" id="ARBA00023136"/>
    </source>
</evidence>
<evidence type="ECO:0000313" key="15">
    <source>
        <dbReference type="Proteomes" id="UP001549106"/>
    </source>
</evidence>
<evidence type="ECO:0000256" key="5">
    <source>
        <dbReference type="ARBA" id="ARBA00022737"/>
    </source>
</evidence>
<evidence type="ECO:0000256" key="6">
    <source>
        <dbReference type="ARBA" id="ARBA00022989"/>
    </source>
</evidence>
<dbReference type="PROSITE" id="PS51846">
    <property type="entry name" value="CNNM"/>
    <property type="match status" value="1"/>
</dbReference>
<dbReference type="SUPFAM" id="SSF54631">
    <property type="entry name" value="CBS-domain pair"/>
    <property type="match status" value="1"/>
</dbReference>
<evidence type="ECO:0000256" key="10">
    <source>
        <dbReference type="PROSITE-ProRule" id="PRU01193"/>
    </source>
</evidence>
<keyword evidence="3" id="KW-1003">Cell membrane</keyword>
<keyword evidence="4 10" id="KW-0812">Transmembrane</keyword>
<feature type="domain" description="CBS" evidence="12">
    <location>
        <begin position="284"/>
        <end position="344"/>
    </location>
</feature>
<evidence type="ECO:0000256" key="1">
    <source>
        <dbReference type="ARBA" id="ARBA00004651"/>
    </source>
</evidence>
<dbReference type="InterPro" id="IPR044751">
    <property type="entry name" value="Ion_transp-like_CBS"/>
</dbReference>
<dbReference type="InterPro" id="IPR002550">
    <property type="entry name" value="CNNM"/>
</dbReference>
<keyword evidence="15" id="KW-1185">Reference proteome</keyword>
<dbReference type="SUPFAM" id="SSF56176">
    <property type="entry name" value="FAD-binding/transporter-associated domain-like"/>
    <property type="match status" value="1"/>
</dbReference>
<evidence type="ECO:0000256" key="3">
    <source>
        <dbReference type="ARBA" id="ARBA00022475"/>
    </source>
</evidence>
<dbReference type="InterPro" id="IPR000644">
    <property type="entry name" value="CBS_dom"/>
</dbReference>
<sequence>MIGSVILIIVFTFLNAVFASAEIAVISMNEAKLRHLVDDGNKRAKKLSLLTEQPARFLATIQVAITLSGFLNSAFASDNFAGVIVDALISVGVPVPRATLNSIAVIIITIVLSYISIVFGELVPKRIAMKNSEALSLGLAPTLYGVSKVFSPLVSLLTGSTNLILKLMGINPAEDDEQVTKEEIQMMLMEGNAQGVIDTQENEFIQNIFDFHDITAEQVCTHRTDVIVLDTEDSLDEWKNIIYQNRHSYYPVCQETKENIIGILDTKAYFCLDERTRENILTKAVKPAYFIPESMKAAKLFDHMKQSRNYFAVLLDEYGEMSGIATLHDLIEELVGDIYEENEENPEKIQQISPNSWLVRGDVEMDDVADTLHLTLPEGDYDTFNGFIYSIIDSIPEDGSQFTCESNGMIIHVKSVAKHKIAEAVVELPETKKESDEEN</sequence>
<dbReference type="SMART" id="SM01091">
    <property type="entry name" value="CorC_HlyC"/>
    <property type="match status" value="1"/>
</dbReference>
<evidence type="ECO:0000256" key="11">
    <source>
        <dbReference type="SAM" id="Phobius"/>
    </source>
</evidence>
<dbReference type="Gene3D" id="3.30.465.10">
    <property type="match status" value="1"/>
</dbReference>
<evidence type="ECO:0000256" key="4">
    <source>
        <dbReference type="ARBA" id="ARBA00022692"/>
    </source>
</evidence>
<dbReference type="Gene3D" id="3.10.580.10">
    <property type="entry name" value="CBS-domain"/>
    <property type="match status" value="1"/>
</dbReference>
<dbReference type="Pfam" id="PF03471">
    <property type="entry name" value="CorC_HlyC"/>
    <property type="match status" value="1"/>
</dbReference>
<dbReference type="InterPro" id="IPR051676">
    <property type="entry name" value="UPF0053_domain"/>
</dbReference>
<gene>
    <name evidence="14" type="ORF">ABID24_002108</name>
</gene>
<evidence type="ECO:0000259" key="12">
    <source>
        <dbReference type="PROSITE" id="PS51371"/>
    </source>
</evidence>
<evidence type="ECO:0000256" key="9">
    <source>
        <dbReference type="PROSITE-ProRule" id="PRU00703"/>
    </source>
</evidence>
<dbReference type="Proteomes" id="UP001549106">
    <property type="component" value="Unassembled WGS sequence"/>
</dbReference>
<evidence type="ECO:0000259" key="13">
    <source>
        <dbReference type="PROSITE" id="PS51846"/>
    </source>
</evidence>
<dbReference type="Pfam" id="PF00571">
    <property type="entry name" value="CBS"/>
    <property type="match status" value="2"/>
</dbReference>
<proteinExistence type="inferred from homology"/>
<dbReference type="RefSeq" id="WP_138270500.1">
    <property type="nucleotide sequence ID" value="NZ_BAABXN010000001.1"/>
</dbReference>
<comment type="subcellular location">
    <subcellularLocation>
        <location evidence="1">Cell membrane</location>
        <topology evidence="1">Multi-pass membrane protein</topology>
    </subcellularLocation>
</comment>